<evidence type="ECO:0000313" key="6">
    <source>
        <dbReference type="Proteomes" id="UP000623687"/>
    </source>
</evidence>
<gene>
    <name evidence="5" type="ORF">PC9H_008403</name>
</gene>
<dbReference type="SUPFAM" id="SSF47923">
    <property type="entry name" value="Ypt/Rab-GAP domain of gyp1p"/>
    <property type="match status" value="2"/>
</dbReference>
<dbReference type="AlphaFoldDB" id="A0A8H6ZNQ2"/>
<evidence type="ECO:0000259" key="4">
    <source>
        <dbReference type="PROSITE" id="PS50086"/>
    </source>
</evidence>
<name>A0A8H6ZNQ2_PLEOS</name>
<keyword evidence="3" id="KW-0472">Membrane</keyword>
<dbReference type="GO" id="GO:0005096">
    <property type="term" value="F:GTPase activator activity"/>
    <property type="evidence" value="ECO:0007669"/>
    <property type="project" value="UniProtKB-KW"/>
</dbReference>
<evidence type="ECO:0000256" key="3">
    <source>
        <dbReference type="SAM" id="Phobius"/>
    </source>
</evidence>
<dbReference type="SMART" id="SM00164">
    <property type="entry name" value="TBC"/>
    <property type="match status" value="1"/>
</dbReference>
<proteinExistence type="predicted"/>
<dbReference type="Proteomes" id="UP000623687">
    <property type="component" value="Unassembled WGS sequence"/>
</dbReference>
<organism evidence="5 6">
    <name type="scientific">Pleurotus ostreatus</name>
    <name type="common">Oyster mushroom</name>
    <name type="synonym">White-rot fungus</name>
    <dbReference type="NCBI Taxonomy" id="5322"/>
    <lineage>
        <taxon>Eukaryota</taxon>
        <taxon>Fungi</taxon>
        <taxon>Dikarya</taxon>
        <taxon>Basidiomycota</taxon>
        <taxon>Agaricomycotina</taxon>
        <taxon>Agaricomycetes</taxon>
        <taxon>Agaricomycetidae</taxon>
        <taxon>Agaricales</taxon>
        <taxon>Pleurotineae</taxon>
        <taxon>Pleurotaceae</taxon>
        <taxon>Pleurotus</taxon>
    </lineage>
</organism>
<evidence type="ECO:0000256" key="1">
    <source>
        <dbReference type="ARBA" id="ARBA00022468"/>
    </source>
</evidence>
<keyword evidence="6" id="KW-1185">Reference proteome</keyword>
<dbReference type="VEuPathDB" id="FungiDB:PC9H_008403"/>
<dbReference type="EMBL" id="JACETU010000006">
    <property type="protein sequence ID" value="KAF7426038.1"/>
    <property type="molecule type" value="Genomic_DNA"/>
</dbReference>
<dbReference type="GeneID" id="59378221"/>
<feature type="region of interest" description="Disordered" evidence="2">
    <location>
        <begin position="296"/>
        <end position="360"/>
    </location>
</feature>
<dbReference type="RefSeq" id="XP_036629342.1">
    <property type="nucleotide sequence ID" value="XM_036777914.1"/>
</dbReference>
<reference evidence="5" key="1">
    <citation type="submission" date="2019-07" db="EMBL/GenBank/DDBJ databases">
        <authorList>
            <person name="Palmer J.M."/>
        </authorList>
    </citation>
    <scope>NUCLEOTIDE SEQUENCE</scope>
    <source>
        <strain evidence="5">PC9</strain>
    </source>
</reference>
<comment type="caution">
    <text evidence="5">The sequence shown here is derived from an EMBL/GenBank/DDBJ whole genome shotgun (WGS) entry which is preliminary data.</text>
</comment>
<feature type="compositionally biased region" description="Basic and acidic residues" evidence="2">
    <location>
        <begin position="310"/>
        <end position="325"/>
    </location>
</feature>
<accession>A0A8H6ZNQ2</accession>
<dbReference type="Gene3D" id="1.10.8.1310">
    <property type="match status" value="1"/>
</dbReference>
<dbReference type="InterPro" id="IPR000195">
    <property type="entry name" value="Rab-GAP-TBC_dom"/>
</dbReference>
<dbReference type="Gene3D" id="1.10.472.80">
    <property type="entry name" value="Ypt/Rab-GAP domain of gyp1p, domain 3"/>
    <property type="match status" value="1"/>
</dbReference>
<protein>
    <recommendedName>
        <fullName evidence="4">Rab-GAP TBC domain-containing protein</fullName>
    </recommendedName>
</protein>
<dbReference type="GO" id="GO:0006888">
    <property type="term" value="P:endoplasmic reticulum to Golgi vesicle-mediated transport"/>
    <property type="evidence" value="ECO:0007669"/>
    <property type="project" value="TreeGrafter"/>
</dbReference>
<feature type="compositionally biased region" description="Basic and acidic residues" evidence="2">
    <location>
        <begin position="332"/>
        <end position="360"/>
    </location>
</feature>
<dbReference type="Pfam" id="PF00566">
    <property type="entry name" value="RabGAP-TBC"/>
    <property type="match status" value="1"/>
</dbReference>
<dbReference type="PANTHER" id="PTHR20913">
    <property type="entry name" value="TBC1 DOMAIN FAMILY MEMBER 20/GTPASE"/>
    <property type="match status" value="1"/>
</dbReference>
<feature type="region of interest" description="Disordered" evidence="2">
    <location>
        <begin position="459"/>
        <end position="482"/>
    </location>
</feature>
<evidence type="ECO:0000313" key="5">
    <source>
        <dbReference type="EMBL" id="KAF7426038.1"/>
    </source>
</evidence>
<dbReference type="OrthoDB" id="206700at2759"/>
<dbReference type="PROSITE" id="PS50086">
    <property type="entry name" value="TBC_RABGAP"/>
    <property type="match status" value="1"/>
</dbReference>
<dbReference type="InterPro" id="IPR035969">
    <property type="entry name" value="Rab-GAP_TBC_sf"/>
</dbReference>
<keyword evidence="1" id="KW-0343">GTPase activation</keyword>
<dbReference type="InterPro" id="IPR045913">
    <property type="entry name" value="TBC20/Gyp8-like"/>
</dbReference>
<feature type="compositionally biased region" description="Basic and acidic residues" evidence="2">
    <location>
        <begin position="459"/>
        <end position="474"/>
    </location>
</feature>
<feature type="domain" description="Rab-GAP TBC" evidence="4">
    <location>
        <begin position="22"/>
        <end position="228"/>
    </location>
</feature>
<keyword evidence="3" id="KW-1133">Transmembrane helix</keyword>
<feature type="transmembrane region" description="Helical" evidence="3">
    <location>
        <begin position="495"/>
        <end position="513"/>
    </location>
</feature>
<evidence type="ECO:0000256" key="2">
    <source>
        <dbReference type="SAM" id="MobiDB-lite"/>
    </source>
</evidence>
<dbReference type="GO" id="GO:0005789">
    <property type="term" value="C:endoplasmic reticulum membrane"/>
    <property type="evidence" value="ECO:0007669"/>
    <property type="project" value="TreeGrafter"/>
</dbReference>
<keyword evidence="3" id="KW-0812">Transmembrane</keyword>
<sequence length="555" mass="62155">MTKDFTNTLDWHVYREESLKTGGLGPRRVEIWPLLLHARKPQDEEAHPIPPAHPDERQIQLDTDRSFVLYPVGEPFASRVSLCSEYNSSSFADPLLEKESLKRQLHELIVSVFRKRPRLSYFQGYHDIVSVLFLTLPPEMQFCCTEKLSLQRVRDSMGSTLEPVLGLLRKYSVMSRLLRLADPPLSSLLEQISPLPYYALSNLLTLFAHDMPCLPLIQHVFDYLLCRPPIMVVYLASAILLSRKAEIERLEEAGEEGMVHSLLSGLPNIYDEDAGSDKTNTLADVYIPLEGEATVAAADDESDSLEVTPLDDRNSVGEAESKPPEDSGENAAGKDEKRSEEDKVEVHPATEPVDEKEPLEEIKELVEELSLSNDVDTTSTDEAQEPYLRLMRPRVSLSSLLVAADELYAKYPPTHRDISLTSIMGPQSVVFTWSESLSEMPDDDEAERMVEKPELIVRPYTEPHTEKSESEPGREKHKQRRTRGTFLGGRVEKRTVVAGAVLTIGVAVAVYGVRTRSLNGTSMGKDGVKDWHTMGMWLGGSLMSAGERIFGAKKP</sequence>
<dbReference type="PANTHER" id="PTHR20913:SF7">
    <property type="entry name" value="RE60063P"/>
    <property type="match status" value="1"/>
</dbReference>